<accession>X1FLH2</accession>
<proteinExistence type="predicted"/>
<dbReference type="EMBL" id="BARU01011797">
    <property type="protein sequence ID" value="GAH33375.1"/>
    <property type="molecule type" value="Genomic_DNA"/>
</dbReference>
<evidence type="ECO:0000313" key="2">
    <source>
        <dbReference type="EMBL" id="GAH33375.1"/>
    </source>
</evidence>
<feature type="region of interest" description="Disordered" evidence="1">
    <location>
        <begin position="29"/>
        <end position="54"/>
    </location>
</feature>
<dbReference type="AlphaFoldDB" id="X1FLH2"/>
<feature type="compositionally biased region" description="Basic residues" evidence="1">
    <location>
        <begin position="37"/>
        <end position="46"/>
    </location>
</feature>
<gene>
    <name evidence="2" type="ORF">S03H2_22030</name>
</gene>
<feature type="non-terminal residue" evidence="2">
    <location>
        <position position="54"/>
    </location>
</feature>
<sequence length="54" mass="5975">MVIEPVAIMFAKVFPVKLPKNALDTTATLAGPPLNLPKRHRARSRKNLPASSYF</sequence>
<evidence type="ECO:0000256" key="1">
    <source>
        <dbReference type="SAM" id="MobiDB-lite"/>
    </source>
</evidence>
<comment type="caution">
    <text evidence="2">The sequence shown here is derived from an EMBL/GenBank/DDBJ whole genome shotgun (WGS) entry which is preliminary data.</text>
</comment>
<protein>
    <submittedName>
        <fullName evidence="2">Uncharacterized protein</fullName>
    </submittedName>
</protein>
<name>X1FLH2_9ZZZZ</name>
<organism evidence="2">
    <name type="scientific">marine sediment metagenome</name>
    <dbReference type="NCBI Taxonomy" id="412755"/>
    <lineage>
        <taxon>unclassified sequences</taxon>
        <taxon>metagenomes</taxon>
        <taxon>ecological metagenomes</taxon>
    </lineage>
</organism>
<reference evidence="2" key="1">
    <citation type="journal article" date="2014" name="Front. Microbiol.">
        <title>High frequency of phylogenetically diverse reductive dehalogenase-homologous genes in deep subseafloor sedimentary metagenomes.</title>
        <authorList>
            <person name="Kawai M."/>
            <person name="Futagami T."/>
            <person name="Toyoda A."/>
            <person name="Takaki Y."/>
            <person name="Nishi S."/>
            <person name="Hori S."/>
            <person name="Arai W."/>
            <person name="Tsubouchi T."/>
            <person name="Morono Y."/>
            <person name="Uchiyama I."/>
            <person name="Ito T."/>
            <person name="Fujiyama A."/>
            <person name="Inagaki F."/>
            <person name="Takami H."/>
        </authorList>
    </citation>
    <scope>NUCLEOTIDE SEQUENCE</scope>
    <source>
        <strain evidence="2">Expedition CK06-06</strain>
    </source>
</reference>